<dbReference type="InterPro" id="IPR000182">
    <property type="entry name" value="GNAT_dom"/>
</dbReference>
<organism evidence="4 5">
    <name type="scientific">Amedibacterium intestinale</name>
    <dbReference type="NCBI Taxonomy" id="2583452"/>
    <lineage>
        <taxon>Bacteria</taxon>
        <taxon>Bacillati</taxon>
        <taxon>Bacillota</taxon>
        <taxon>Erysipelotrichia</taxon>
        <taxon>Erysipelotrichales</taxon>
        <taxon>Erysipelotrichaceae</taxon>
        <taxon>Amedibacterium</taxon>
    </lineage>
</organism>
<keyword evidence="5" id="KW-1185">Reference proteome</keyword>
<sequence>MIREFKEQDLEKVANIWLISNIDAHFFIPKDYWKGHFDEVKEMFLQAEIYVYEKDCEVQGFIGLNKEYIEGIFVSKEVQSKGIGKDLLNFVKERNEFLYLSVYQRNERAIHFYQREGFQIKCANIDEQTGEKEYEMIWYKNKGNKNNEMVRKDHYEYDRMWCRTAR</sequence>
<dbReference type="KEGG" id="aarg:Aargi30884_00650"/>
<feature type="domain" description="N-acetyltransferase" evidence="3">
    <location>
        <begin position="1"/>
        <end position="141"/>
    </location>
</feature>
<dbReference type="Gene3D" id="3.40.630.30">
    <property type="match status" value="1"/>
</dbReference>
<dbReference type="PANTHER" id="PTHR43800:SF1">
    <property type="entry name" value="PEPTIDYL-LYSINE N-ACETYLTRANSFERASE YJAB"/>
    <property type="match status" value="1"/>
</dbReference>
<accession>A0A6N4TGC7</accession>
<proteinExistence type="predicted"/>
<dbReference type="Pfam" id="PF13508">
    <property type="entry name" value="Acetyltransf_7"/>
    <property type="match status" value="1"/>
</dbReference>
<name>A0A6N4TGC7_9FIRM</name>
<gene>
    <name evidence="4" type="primary">wecD</name>
    <name evidence="4" type="ORF">Aargi30884_00650</name>
</gene>
<dbReference type="PROSITE" id="PS51186">
    <property type="entry name" value="GNAT"/>
    <property type="match status" value="1"/>
</dbReference>
<keyword evidence="2" id="KW-0012">Acyltransferase</keyword>
<dbReference type="SUPFAM" id="SSF55729">
    <property type="entry name" value="Acyl-CoA N-acyltransferases (Nat)"/>
    <property type="match status" value="1"/>
</dbReference>
<dbReference type="AlphaFoldDB" id="A0A6N4TGC7"/>
<evidence type="ECO:0000256" key="1">
    <source>
        <dbReference type="ARBA" id="ARBA00022679"/>
    </source>
</evidence>
<dbReference type="RefSeq" id="WP_118276676.1">
    <property type="nucleotide sequence ID" value="NZ_AP019695.1"/>
</dbReference>
<evidence type="ECO:0000313" key="5">
    <source>
        <dbReference type="Proteomes" id="UP000464754"/>
    </source>
</evidence>
<evidence type="ECO:0000259" key="3">
    <source>
        <dbReference type="PROSITE" id="PS51186"/>
    </source>
</evidence>
<evidence type="ECO:0000313" key="4">
    <source>
        <dbReference type="EMBL" id="BBK21162.1"/>
    </source>
</evidence>
<dbReference type="PANTHER" id="PTHR43800">
    <property type="entry name" value="PEPTIDYL-LYSINE N-ACETYLTRANSFERASE YJAB"/>
    <property type="match status" value="1"/>
</dbReference>
<keyword evidence="1 4" id="KW-0808">Transferase</keyword>
<dbReference type="InterPro" id="IPR016181">
    <property type="entry name" value="Acyl_CoA_acyltransferase"/>
</dbReference>
<dbReference type="GO" id="GO:0016747">
    <property type="term" value="F:acyltransferase activity, transferring groups other than amino-acyl groups"/>
    <property type="evidence" value="ECO:0007669"/>
    <property type="project" value="InterPro"/>
</dbReference>
<dbReference type="Proteomes" id="UP000464754">
    <property type="component" value="Chromosome"/>
</dbReference>
<evidence type="ECO:0000256" key="2">
    <source>
        <dbReference type="ARBA" id="ARBA00023315"/>
    </source>
</evidence>
<dbReference type="CDD" id="cd04301">
    <property type="entry name" value="NAT_SF"/>
    <property type="match status" value="1"/>
</dbReference>
<dbReference type="EMBL" id="AP019695">
    <property type="protein sequence ID" value="BBK21162.1"/>
    <property type="molecule type" value="Genomic_DNA"/>
</dbReference>
<reference evidence="5" key="1">
    <citation type="submission" date="2019-05" db="EMBL/GenBank/DDBJ databases">
        <title>Complete genome sequencing of Absiella argi strain JCM 30884.</title>
        <authorList>
            <person name="Sakamoto M."/>
            <person name="Murakami T."/>
            <person name="Mori H."/>
        </authorList>
    </citation>
    <scope>NUCLEOTIDE SEQUENCE [LARGE SCALE GENOMIC DNA]</scope>
    <source>
        <strain evidence="5">JCM 30884</strain>
    </source>
</reference>
<protein>
    <submittedName>
        <fullName evidence="4">Acetyltransferase</fullName>
    </submittedName>
</protein>